<dbReference type="Gene3D" id="3.40.50.300">
    <property type="entry name" value="P-loop containing nucleotide triphosphate hydrolases"/>
    <property type="match status" value="1"/>
</dbReference>
<dbReference type="Gene3D" id="3.80.10.10">
    <property type="entry name" value="Ribonuclease Inhibitor"/>
    <property type="match status" value="1"/>
</dbReference>
<proteinExistence type="predicted"/>
<reference evidence="9 10" key="1">
    <citation type="journal article" date="2023" name="Plant Biotechnol. J.">
        <title>Chromosome-level wild Hevea brasiliensis genome provides new tools for genomic-assisted breeding and valuable loci to elevate rubber yield.</title>
        <authorList>
            <person name="Cheng H."/>
            <person name="Song X."/>
            <person name="Hu Y."/>
            <person name="Wu T."/>
            <person name="Yang Q."/>
            <person name="An Z."/>
            <person name="Feng S."/>
            <person name="Deng Z."/>
            <person name="Wu W."/>
            <person name="Zeng X."/>
            <person name="Tu M."/>
            <person name="Wang X."/>
            <person name="Huang H."/>
        </authorList>
    </citation>
    <scope>NUCLEOTIDE SEQUENCE [LARGE SCALE GENOMIC DNA]</scope>
    <source>
        <strain evidence="9">MT/VB/25A 57/8</strain>
    </source>
</reference>
<dbReference type="Gene3D" id="1.20.5.4130">
    <property type="match status" value="1"/>
</dbReference>
<feature type="domain" description="Disease resistance R13L4/SHOC-2-like LRR" evidence="8">
    <location>
        <begin position="536"/>
        <end position="694"/>
    </location>
</feature>
<feature type="domain" description="NB-ARC" evidence="5">
    <location>
        <begin position="153"/>
        <end position="329"/>
    </location>
</feature>
<comment type="caution">
    <text evidence="9">The sequence shown here is derived from an EMBL/GenBank/DDBJ whole genome shotgun (WGS) entry which is preliminary data.</text>
</comment>
<evidence type="ECO:0000256" key="1">
    <source>
        <dbReference type="ARBA" id="ARBA00022737"/>
    </source>
</evidence>
<evidence type="ECO:0000259" key="6">
    <source>
        <dbReference type="Pfam" id="PF18052"/>
    </source>
</evidence>
<dbReference type="SUPFAM" id="SSF52058">
    <property type="entry name" value="L domain-like"/>
    <property type="match status" value="1"/>
</dbReference>
<dbReference type="EMBL" id="JARPOI010000008">
    <property type="protein sequence ID" value="KAJ9175025.1"/>
    <property type="molecule type" value="Genomic_DNA"/>
</dbReference>
<dbReference type="InterPro" id="IPR032675">
    <property type="entry name" value="LRR_dom_sf"/>
</dbReference>
<organism evidence="9 10">
    <name type="scientific">Hevea brasiliensis</name>
    <name type="common">Para rubber tree</name>
    <name type="synonym">Siphonia brasiliensis</name>
    <dbReference type="NCBI Taxonomy" id="3981"/>
    <lineage>
        <taxon>Eukaryota</taxon>
        <taxon>Viridiplantae</taxon>
        <taxon>Streptophyta</taxon>
        <taxon>Embryophyta</taxon>
        <taxon>Tracheophyta</taxon>
        <taxon>Spermatophyta</taxon>
        <taxon>Magnoliopsida</taxon>
        <taxon>eudicotyledons</taxon>
        <taxon>Gunneridae</taxon>
        <taxon>Pentapetalae</taxon>
        <taxon>rosids</taxon>
        <taxon>fabids</taxon>
        <taxon>Malpighiales</taxon>
        <taxon>Euphorbiaceae</taxon>
        <taxon>Crotonoideae</taxon>
        <taxon>Micrandreae</taxon>
        <taxon>Hevea</taxon>
    </lineage>
</organism>
<sequence length="724" mass="82446">MPDLVLSPLLEVIFDRVASPVLQRLGDSWDLKDNLKKLQHVLLMVQAILEDAEQQQLTRKGVKIGLSRLQDAAYDAEDLLDDFAAKAVVIDSGKSSISISINAGKVRKTLQDLELTAIEGLSLNLKEGSIMNRSYNERETSSFIVESQICGREKDRENIVKLLLSCEATQEGNVIAIPIIGIGGTGKTTLAQLAYNDERMTQHFDVKIWVFVSENFNSKRIMKEVLESSMNGTVSRFTEMDTLHSKLYGLLPKKRYLIVLDDQNNTEDQDEWDKQRLIFSGGVAGSKIIITSHNKKFGMVMHSLTIPYYLKGLVNDDRWALFRQRAFQKGEEEKCPNHLPIGMQIPGKPNALQKSEREWLLVKSSDLWNLITSHGGILPSLMLSYHHLPSHLKRCFVFCSIFLKNYEIIKEKLIHLWMAEGLIQLEGDTTLEDIGNENFNDLLWMCFFQEAEKCNTGNMTRYKMRDIIHDLARYVAGKEFVILDHSHPGSSMLQTHHSSILCKFGSFEVPEGLYEAEHLRTILLIVGGDLQEVPIRLLSGFKYLWVLDMKSCGLTKLHELIGGLTCLRYLDLSYTLIRTLPPIIRNLCLLQTLNLHGCSELEQLPNLASMADLRHLIISECGKLIYVPFSIRTLHRVQSLPMFIVQWGSFNALGDLEHLNLYSELKIKHLQNVKGAYQAQLANMRMKRNLEILGLYWERYDRLPLQGQEHDDALAEGILEALLL</sequence>
<evidence type="ECO:0000259" key="8">
    <source>
        <dbReference type="Pfam" id="PF23598"/>
    </source>
</evidence>
<dbReference type="SUPFAM" id="SSF52540">
    <property type="entry name" value="P-loop containing nucleoside triphosphate hydrolases"/>
    <property type="match status" value="1"/>
</dbReference>
<evidence type="ECO:0000259" key="7">
    <source>
        <dbReference type="Pfam" id="PF23559"/>
    </source>
</evidence>
<dbReference type="InterPro" id="IPR055414">
    <property type="entry name" value="LRR_R13L4/SHOC2-like"/>
</dbReference>
<feature type="domain" description="Disease resistance protein winged helix" evidence="7">
    <location>
        <begin position="401"/>
        <end position="472"/>
    </location>
</feature>
<dbReference type="InterPro" id="IPR027417">
    <property type="entry name" value="P-loop_NTPase"/>
</dbReference>
<evidence type="ECO:0008006" key="11">
    <source>
        <dbReference type="Google" id="ProtNLM"/>
    </source>
</evidence>
<evidence type="ECO:0000259" key="5">
    <source>
        <dbReference type="Pfam" id="PF00931"/>
    </source>
</evidence>
<name>A0ABQ9M6F7_HEVBR</name>
<protein>
    <recommendedName>
        <fullName evidence="11">NB-ARC domain-containing protein</fullName>
    </recommendedName>
</protein>
<dbReference type="PANTHER" id="PTHR36766">
    <property type="entry name" value="PLANT BROAD-SPECTRUM MILDEW RESISTANCE PROTEIN RPW8"/>
    <property type="match status" value="1"/>
</dbReference>
<keyword evidence="10" id="KW-1185">Reference proteome</keyword>
<dbReference type="Gene3D" id="1.10.10.10">
    <property type="entry name" value="Winged helix-like DNA-binding domain superfamily/Winged helix DNA-binding domain"/>
    <property type="match status" value="1"/>
</dbReference>
<evidence type="ECO:0000256" key="3">
    <source>
        <dbReference type="ARBA" id="ARBA00022821"/>
    </source>
</evidence>
<dbReference type="Pfam" id="PF18052">
    <property type="entry name" value="Rx_N"/>
    <property type="match status" value="1"/>
</dbReference>
<keyword evidence="2" id="KW-0547">Nucleotide-binding</keyword>
<dbReference type="Pfam" id="PF23559">
    <property type="entry name" value="WHD_DRP"/>
    <property type="match status" value="1"/>
</dbReference>
<evidence type="ECO:0000256" key="2">
    <source>
        <dbReference type="ARBA" id="ARBA00022741"/>
    </source>
</evidence>
<dbReference type="Proteomes" id="UP001174677">
    <property type="component" value="Chromosome 8"/>
</dbReference>
<dbReference type="PANTHER" id="PTHR36766:SF59">
    <property type="entry name" value="DISEASE RESISTANCE PROTEIN RGA2-LIKE"/>
    <property type="match status" value="1"/>
</dbReference>
<dbReference type="InterPro" id="IPR058922">
    <property type="entry name" value="WHD_DRP"/>
</dbReference>
<dbReference type="InterPro" id="IPR041118">
    <property type="entry name" value="Rx_N"/>
</dbReference>
<evidence type="ECO:0000313" key="10">
    <source>
        <dbReference type="Proteomes" id="UP001174677"/>
    </source>
</evidence>
<dbReference type="InterPro" id="IPR002182">
    <property type="entry name" value="NB-ARC"/>
</dbReference>
<evidence type="ECO:0000256" key="4">
    <source>
        <dbReference type="ARBA" id="ARBA00022840"/>
    </source>
</evidence>
<keyword evidence="1" id="KW-0677">Repeat</keyword>
<evidence type="ECO:0000313" key="9">
    <source>
        <dbReference type="EMBL" id="KAJ9175025.1"/>
    </source>
</evidence>
<gene>
    <name evidence="9" type="ORF">P3X46_013612</name>
</gene>
<dbReference type="Pfam" id="PF00931">
    <property type="entry name" value="NB-ARC"/>
    <property type="match status" value="1"/>
</dbReference>
<dbReference type="InterPro" id="IPR036388">
    <property type="entry name" value="WH-like_DNA-bd_sf"/>
</dbReference>
<accession>A0ABQ9M6F7</accession>
<dbReference type="PRINTS" id="PR00364">
    <property type="entry name" value="DISEASERSIST"/>
</dbReference>
<keyword evidence="3" id="KW-0611">Plant defense</keyword>
<keyword evidence="4" id="KW-0067">ATP-binding</keyword>
<dbReference type="Pfam" id="PF23598">
    <property type="entry name" value="LRR_14"/>
    <property type="match status" value="1"/>
</dbReference>
<feature type="domain" description="Disease resistance N-terminal" evidence="6">
    <location>
        <begin position="5"/>
        <end position="88"/>
    </location>
</feature>